<reference evidence="1 2" key="1">
    <citation type="submission" date="2015-11" db="EMBL/GenBank/DDBJ databases">
        <title>Exploring the genomic traits of fungus-feeding bacterial genus Collimonas.</title>
        <authorList>
            <person name="Song C."/>
            <person name="Schmidt R."/>
            <person name="de Jager V."/>
            <person name="Krzyzanowska D."/>
            <person name="Jongedijk E."/>
            <person name="Cankar K."/>
            <person name="Beekwilder J."/>
            <person name="van Veen A."/>
            <person name="de Boer W."/>
            <person name="van Veen J.A."/>
            <person name="Garbeva P."/>
        </authorList>
    </citation>
    <scope>NUCLEOTIDE SEQUENCE [LARGE SCALE GENOMIC DNA]</scope>
    <source>
        <strain evidence="1 2">Ter291</strain>
    </source>
</reference>
<protein>
    <submittedName>
        <fullName evidence="1">Uncharacterized protein</fullName>
    </submittedName>
</protein>
<proteinExistence type="predicted"/>
<name>A0ABN4MF10_9BURK</name>
<evidence type="ECO:0000313" key="2">
    <source>
        <dbReference type="Proteomes" id="UP000074914"/>
    </source>
</evidence>
<organism evidence="1 2">
    <name type="scientific">Collimonas pratensis</name>
    <dbReference type="NCBI Taxonomy" id="279113"/>
    <lineage>
        <taxon>Bacteria</taxon>
        <taxon>Pseudomonadati</taxon>
        <taxon>Pseudomonadota</taxon>
        <taxon>Betaproteobacteria</taxon>
        <taxon>Burkholderiales</taxon>
        <taxon>Oxalobacteraceae</taxon>
        <taxon>Collimonas</taxon>
    </lineage>
</organism>
<evidence type="ECO:0000313" key="1">
    <source>
        <dbReference type="EMBL" id="AMP15214.1"/>
    </source>
</evidence>
<accession>A0ABN4MF10</accession>
<sequence>MPFPFSHRSDTIHEPSSMSEFARACMGELVAAALNNNDFNSIPGWNRSALSD</sequence>
<dbReference type="EMBL" id="CP013236">
    <property type="protein sequence ID" value="AMP15214.1"/>
    <property type="molecule type" value="Genomic_DNA"/>
</dbReference>
<keyword evidence="2" id="KW-1185">Reference proteome</keyword>
<dbReference type="Proteomes" id="UP000074914">
    <property type="component" value="Chromosome"/>
</dbReference>
<gene>
    <name evidence="1" type="ORF">CPter291_2966</name>
</gene>